<dbReference type="GO" id="GO:0006865">
    <property type="term" value="P:amino acid transport"/>
    <property type="evidence" value="ECO:0007669"/>
    <property type="project" value="UniProtKB-KW"/>
</dbReference>
<keyword evidence="2" id="KW-0813">Transport</keyword>
<dbReference type="AlphaFoldDB" id="A0A2U9SBM1"/>
<reference evidence="10 11" key="1">
    <citation type="submission" date="2018-06" db="EMBL/GenBank/DDBJ databases">
        <title>Complete genome sequencing of Azospirillum sp. M2T2B2.</title>
        <authorList>
            <person name="Heo J."/>
            <person name="Kim S.-J."/>
            <person name="Kwon S.-W."/>
            <person name="Anandham R."/>
        </authorList>
    </citation>
    <scope>NUCLEOTIDE SEQUENCE [LARGE SCALE GENOMIC DNA]</scope>
    <source>
        <strain evidence="10 11">M2T2B2</strain>
        <plasmid evidence="10 11">unnamed2</plasmid>
    </source>
</reference>
<dbReference type="EMBL" id="CP029832">
    <property type="protein sequence ID" value="AWU96930.1"/>
    <property type="molecule type" value="Genomic_DNA"/>
</dbReference>
<feature type="transmembrane region" description="Helical" evidence="9">
    <location>
        <begin position="274"/>
        <end position="294"/>
    </location>
</feature>
<dbReference type="InterPro" id="IPR001851">
    <property type="entry name" value="ABC_transp_permease"/>
</dbReference>
<evidence type="ECO:0000313" key="11">
    <source>
        <dbReference type="Proteomes" id="UP000249605"/>
    </source>
</evidence>
<dbReference type="GO" id="GO:0005886">
    <property type="term" value="C:plasma membrane"/>
    <property type="evidence" value="ECO:0007669"/>
    <property type="project" value="UniProtKB-SubCell"/>
</dbReference>
<evidence type="ECO:0000256" key="7">
    <source>
        <dbReference type="ARBA" id="ARBA00023136"/>
    </source>
</evidence>
<feature type="transmembrane region" description="Helical" evidence="9">
    <location>
        <begin position="12"/>
        <end position="34"/>
    </location>
</feature>
<evidence type="ECO:0000256" key="6">
    <source>
        <dbReference type="ARBA" id="ARBA00022989"/>
    </source>
</evidence>
<dbReference type="Proteomes" id="UP000249605">
    <property type="component" value="Plasmid unnamed2"/>
</dbReference>
<comment type="similarity">
    <text evidence="8">Belongs to the binding-protein-dependent transport system permease family. LivHM subfamily.</text>
</comment>
<evidence type="ECO:0000256" key="2">
    <source>
        <dbReference type="ARBA" id="ARBA00022448"/>
    </source>
</evidence>
<feature type="transmembrane region" description="Helical" evidence="9">
    <location>
        <begin position="226"/>
        <end position="254"/>
    </location>
</feature>
<evidence type="ECO:0000256" key="4">
    <source>
        <dbReference type="ARBA" id="ARBA00022692"/>
    </source>
</evidence>
<dbReference type="PANTHER" id="PTHR11795">
    <property type="entry name" value="BRANCHED-CHAIN AMINO ACID TRANSPORT SYSTEM PERMEASE PROTEIN LIVH"/>
    <property type="match status" value="1"/>
</dbReference>
<feature type="transmembrane region" description="Helical" evidence="9">
    <location>
        <begin position="193"/>
        <end position="214"/>
    </location>
</feature>
<dbReference type="Pfam" id="PF02653">
    <property type="entry name" value="BPD_transp_2"/>
    <property type="match status" value="1"/>
</dbReference>
<evidence type="ECO:0000256" key="8">
    <source>
        <dbReference type="ARBA" id="ARBA00037998"/>
    </source>
</evidence>
<organism evidence="10 11">
    <name type="scientific">Azospirillum ramasamyi</name>
    <dbReference type="NCBI Taxonomy" id="682998"/>
    <lineage>
        <taxon>Bacteria</taxon>
        <taxon>Pseudomonadati</taxon>
        <taxon>Pseudomonadota</taxon>
        <taxon>Alphaproteobacteria</taxon>
        <taxon>Rhodospirillales</taxon>
        <taxon>Azospirillaceae</taxon>
        <taxon>Azospirillum</taxon>
    </lineage>
</organism>
<dbReference type="OrthoDB" id="9778908at2"/>
<feature type="transmembrane region" description="Helical" evidence="9">
    <location>
        <begin position="140"/>
        <end position="164"/>
    </location>
</feature>
<dbReference type="PANTHER" id="PTHR11795:SF449">
    <property type="entry name" value="BRANCHED-CHAIN AMINO ACID TRANSPORT PERMEASE PROTEIN LIVH-RELATED"/>
    <property type="match status" value="1"/>
</dbReference>
<geneLocation type="plasmid" evidence="10 11">
    <name>unnamed2</name>
</geneLocation>
<dbReference type="GO" id="GO:0022857">
    <property type="term" value="F:transmembrane transporter activity"/>
    <property type="evidence" value="ECO:0007669"/>
    <property type="project" value="InterPro"/>
</dbReference>
<evidence type="ECO:0000256" key="1">
    <source>
        <dbReference type="ARBA" id="ARBA00004651"/>
    </source>
</evidence>
<gene>
    <name evidence="10" type="ORF">DM194_21965</name>
</gene>
<protein>
    <submittedName>
        <fullName evidence="10">Branched-chain amino acid ABC transporter permease</fullName>
    </submittedName>
</protein>
<keyword evidence="6 9" id="KW-1133">Transmembrane helix</keyword>
<dbReference type="KEGG" id="azm:DM194_21965"/>
<evidence type="ECO:0000256" key="9">
    <source>
        <dbReference type="SAM" id="Phobius"/>
    </source>
</evidence>
<keyword evidence="11" id="KW-1185">Reference proteome</keyword>
<evidence type="ECO:0000256" key="3">
    <source>
        <dbReference type="ARBA" id="ARBA00022475"/>
    </source>
</evidence>
<accession>A0A2U9SBM1</accession>
<feature type="transmembrane region" description="Helical" evidence="9">
    <location>
        <begin position="93"/>
        <end position="120"/>
    </location>
</feature>
<keyword evidence="5" id="KW-0029">Amino-acid transport</keyword>
<feature type="transmembrane region" description="Helical" evidence="9">
    <location>
        <begin position="54"/>
        <end position="81"/>
    </location>
</feature>
<dbReference type="InterPro" id="IPR052157">
    <property type="entry name" value="BCAA_transport_permease"/>
</dbReference>
<name>A0A2U9SBM1_9PROT</name>
<keyword evidence="7 9" id="KW-0472">Membrane</keyword>
<keyword evidence="10" id="KW-0614">Plasmid</keyword>
<keyword evidence="4 9" id="KW-0812">Transmembrane</keyword>
<dbReference type="CDD" id="cd06582">
    <property type="entry name" value="TM_PBP1_LivH_like"/>
    <property type="match status" value="1"/>
</dbReference>
<proteinExistence type="inferred from homology"/>
<evidence type="ECO:0000256" key="5">
    <source>
        <dbReference type="ARBA" id="ARBA00022970"/>
    </source>
</evidence>
<comment type="subcellular location">
    <subcellularLocation>
        <location evidence="1">Cell membrane</location>
        <topology evidence="1">Multi-pass membrane protein</topology>
    </subcellularLocation>
</comment>
<sequence>MRPTGDTPVIQILIDTLIRTSDLALIALGLSLSYGVSRFPNVAHVEMAPLGAAVALAVAALFPAGGLVGAAIAGALAAGLTAMLLHRFAFDRLAAVGPASALIGSLAIAMMLRAGLQAVFGTRPQQFDTRLTPPHDLWGAILSDLQIAAIAITAVCLIGFFAMLRLTPLGRSIRAIAANPALATASGIDARRVTLVTVFLGGMLAGIGGILLALVTQLDIGMGQMLLLPVFAAAIVGGLGSLPGAVMGAFAIALAETLVMRIDFGLLAGEGPRYLPLGYLTGIGFALIVVTLVYRPEGLLSRGGRRA</sequence>
<keyword evidence="3" id="KW-1003">Cell membrane</keyword>
<evidence type="ECO:0000313" key="10">
    <source>
        <dbReference type="EMBL" id="AWU96930.1"/>
    </source>
</evidence>